<dbReference type="AlphaFoldDB" id="A0A9D9N0S3"/>
<feature type="signal peptide" evidence="1">
    <location>
        <begin position="1"/>
        <end position="22"/>
    </location>
</feature>
<name>A0A9D9N0S3_9BACT</name>
<keyword evidence="1" id="KW-0732">Signal</keyword>
<reference evidence="2" key="1">
    <citation type="submission" date="2020-10" db="EMBL/GenBank/DDBJ databases">
        <authorList>
            <person name="Gilroy R."/>
        </authorList>
    </citation>
    <scope>NUCLEOTIDE SEQUENCE</scope>
    <source>
        <strain evidence="2">B1-3475</strain>
    </source>
</reference>
<comment type="caution">
    <text evidence="2">The sequence shown here is derived from an EMBL/GenBank/DDBJ whole genome shotgun (WGS) entry which is preliminary data.</text>
</comment>
<evidence type="ECO:0000313" key="2">
    <source>
        <dbReference type="EMBL" id="MBO8456109.1"/>
    </source>
</evidence>
<evidence type="ECO:0000313" key="3">
    <source>
        <dbReference type="Proteomes" id="UP000823617"/>
    </source>
</evidence>
<reference evidence="2" key="2">
    <citation type="journal article" date="2021" name="PeerJ">
        <title>Extensive microbial diversity within the chicken gut microbiome revealed by metagenomics and culture.</title>
        <authorList>
            <person name="Gilroy R."/>
            <person name="Ravi A."/>
            <person name="Getino M."/>
            <person name="Pursley I."/>
            <person name="Horton D.L."/>
            <person name="Alikhan N.F."/>
            <person name="Baker D."/>
            <person name="Gharbi K."/>
            <person name="Hall N."/>
            <person name="Watson M."/>
            <person name="Adriaenssens E.M."/>
            <person name="Foster-Nyarko E."/>
            <person name="Jarju S."/>
            <person name="Secka A."/>
            <person name="Antonio M."/>
            <person name="Oren A."/>
            <person name="Chaudhuri R.R."/>
            <person name="La Ragione R."/>
            <person name="Hildebrand F."/>
            <person name="Pallen M.J."/>
        </authorList>
    </citation>
    <scope>NUCLEOTIDE SEQUENCE</scope>
    <source>
        <strain evidence="2">B1-3475</strain>
    </source>
</reference>
<gene>
    <name evidence="2" type="ORF">IAC08_06875</name>
</gene>
<evidence type="ECO:0000256" key="1">
    <source>
        <dbReference type="SAM" id="SignalP"/>
    </source>
</evidence>
<dbReference type="Proteomes" id="UP000823617">
    <property type="component" value="Unassembled WGS sequence"/>
</dbReference>
<sequence>MKSLKFILAALLAVFVAVPSFSADSAQKRKQKKADKNTKEWYYEIEAFAAPYKGSCDIKVWSYGPDAITARDQATKNAVHGVIFRGIPGNVEKRLNALPPLVEDIMAEQTHKAFFDAFFADGGPYLRFATRTMADGNDEILRYDRKNYKVGVIVTVQYDALRKALEQQGIVGSLTSGFTK</sequence>
<accession>A0A9D9N0S3</accession>
<organism evidence="2 3">
    <name type="scientific">Candidatus Cryptobacteroides intestinigallinarum</name>
    <dbReference type="NCBI Taxonomy" id="2840767"/>
    <lineage>
        <taxon>Bacteria</taxon>
        <taxon>Pseudomonadati</taxon>
        <taxon>Bacteroidota</taxon>
        <taxon>Bacteroidia</taxon>
        <taxon>Bacteroidales</taxon>
        <taxon>Candidatus Cryptobacteroides</taxon>
    </lineage>
</organism>
<proteinExistence type="predicted"/>
<protein>
    <submittedName>
        <fullName evidence="2">Uncharacterized protein</fullName>
    </submittedName>
</protein>
<feature type="chain" id="PRO_5038499105" evidence="1">
    <location>
        <begin position="23"/>
        <end position="180"/>
    </location>
</feature>
<dbReference type="EMBL" id="JADIMK010000073">
    <property type="protein sequence ID" value="MBO8456109.1"/>
    <property type="molecule type" value="Genomic_DNA"/>
</dbReference>